<gene>
    <name evidence="1" type="ORF">NEA10_04320</name>
</gene>
<accession>A0ABY5AT65</accession>
<protein>
    <submittedName>
        <fullName evidence="1">HetZ-related protein 2</fullName>
    </submittedName>
</protein>
<dbReference type="EMBL" id="CP098611">
    <property type="protein sequence ID" value="USR91956.1"/>
    <property type="molecule type" value="Genomic_DNA"/>
</dbReference>
<dbReference type="Proteomes" id="UP001056708">
    <property type="component" value="Chromosome"/>
</dbReference>
<dbReference type="NCBIfam" id="NF037965">
    <property type="entry name" value="HetZ_rel_2"/>
    <property type="match status" value="1"/>
</dbReference>
<evidence type="ECO:0000313" key="1">
    <source>
        <dbReference type="EMBL" id="USR91956.1"/>
    </source>
</evidence>
<keyword evidence="2" id="KW-1185">Reference proteome</keyword>
<dbReference type="RefSeq" id="WP_252664029.1">
    <property type="nucleotide sequence ID" value="NZ_CP098611.1"/>
</dbReference>
<proteinExistence type="predicted"/>
<sequence length="378" mass="44423">MRTWESLVHEWRSRLEMEHPHRTPETREAVLCWLLTDQGEEFNGLDEEHQQVLEQSMEFCYNILCQRYLGVSPEAAYRHLIRRLGSLVLLRNKIRTWVSLSRDRRRTVVDVVQEVLQEMLNSDRYLQGEMRRITRCGGDRHLQNALVLASLEEYCLRPIRNQPLLVYRFVNYLRRSQRGGLTQVPSQELVRLVSVEIAPNHAPDTVNLLDAQTLEHYEGDRAWEEQQTLRDSVAREFAQYLQEHVSPLAAQWLNLYLQGYSQEAIAEQLQVPIKQLYRLREKVGYHAIRVFSLKHSPDLVANWLKTSLQDHQLGLTSSEWQQYYESLEPHQQEILDRFKAGESVEAIAHRLQLKTTQVTSEWGKLYLAAQQIRNSTEA</sequence>
<organism evidence="1 2">
    <name type="scientific">Phormidium yuhuli AB48</name>
    <dbReference type="NCBI Taxonomy" id="2940671"/>
    <lineage>
        <taxon>Bacteria</taxon>
        <taxon>Bacillati</taxon>
        <taxon>Cyanobacteriota</taxon>
        <taxon>Cyanophyceae</taxon>
        <taxon>Oscillatoriophycideae</taxon>
        <taxon>Oscillatoriales</taxon>
        <taxon>Oscillatoriaceae</taxon>
        <taxon>Phormidium</taxon>
        <taxon>Phormidium yuhuli</taxon>
    </lineage>
</organism>
<evidence type="ECO:0000313" key="2">
    <source>
        <dbReference type="Proteomes" id="UP001056708"/>
    </source>
</evidence>
<reference evidence="1" key="1">
    <citation type="submission" date="2022-06" db="EMBL/GenBank/DDBJ databases">
        <title>Genome sequence of Phormidium yuhuli AB48 isolated from an industrial photobioreactor environment.</title>
        <authorList>
            <person name="Qiu Y."/>
            <person name="Noonan A.J.C."/>
            <person name="Dofher K."/>
            <person name="Koch M."/>
            <person name="Kieft B."/>
            <person name="Lin X."/>
            <person name="Ziels R.M."/>
            <person name="Hallam S.J."/>
        </authorList>
    </citation>
    <scope>NUCLEOTIDE SEQUENCE</scope>
    <source>
        <strain evidence="1">AB48</strain>
    </source>
</reference>
<name>A0ABY5AT65_9CYAN</name>
<dbReference type="InterPro" id="IPR048033">
    <property type="entry name" value="HetZ-rel_2"/>
</dbReference>